<dbReference type="InterPro" id="IPR001509">
    <property type="entry name" value="Epimerase_deHydtase"/>
</dbReference>
<sequence>MNTHFGNFSHVLVTGATGLVGSHVVDNLLAKGFKVRAVVRSKDKADAFRKSRKLYTQQLDFYFIRDLTDPDVFVAAVEGIDGVLHIASPLKYDIVDKEKELVVPAIRGVLSLLDAAAKSKVKRIVLTSSFGAVLDMGRPESTPWTYSGNDWNPITYDETVAPQATPQDAYRGSKTFAEQEAWNFVDQRSPGFDLVTLCPSMIFGPLATSPTSPNDLNESNKMLWKVATRGPLEPLPLPLQLLDRCKRFGRASRVGSHDGRRRRQKICPSCTRAVYLSASPGDDSNAPSMSVDELFNRCAGHQD</sequence>
<keyword evidence="5" id="KW-1185">Reference proteome</keyword>
<feature type="domain" description="NAD-dependent epimerase/dehydratase" evidence="3">
    <location>
        <begin position="11"/>
        <end position="209"/>
    </location>
</feature>
<accession>A0A8H6IN03</accession>
<evidence type="ECO:0000259" key="3">
    <source>
        <dbReference type="Pfam" id="PF01370"/>
    </source>
</evidence>
<dbReference type="AlphaFoldDB" id="A0A8H6IN03"/>
<dbReference type="PANTHER" id="PTHR10366:SF579">
    <property type="entry name" value="3-BETA HYDROXYSTEROID DEHYDROGENASE_ISOMERASE FAMILY PROTEIN (AFU_ORTHOLOGUE AFUA_3G02250)"/>
    <property type="match status" value="1"/>
</dbReference>
<dbReference type="GO" id="GO:0016616">
    <property type="term" value="F:oxidoreductase activity, acting on the CH-OH group of donors, NAD or NADP as acceptor"/>
    <property type="evidence" value="ECO:0007669"/>
    <property type="project" value="TreeGrafter"/>
</dbReference>
<dbReference type="PANTHER" id="PTHR10366">
    <property type="entry name" value="NAD DEPENDENT EPIMERASE/DEHYDRATASE"/>
    <property type="match status" value="1"/>
</dbReference>
<gene>
    <name evidence="4" type="ORF">CSOJ01_15237</name>
</gene>
<evidence type="ECO:0000313" key="5">
    <source>
        <dbReference type="Proteomes" id="UP000652219"/>
    </source>
</evidence>
<organism evidence="4 5">
    <name type="scientific">Colletotrichum sojae</name>
    <dbReference type="NCBI Taxonomy" id="2175907"/>
    <lineage>
        <taxon>Eukaryota</taxon>
        <taxon>Fungi</taxon>
        <taxon>Dikarya</taxon>
        <taxon>Ascomycota</taxon>
        <taxon>Pezizomycotina</taxon>
        <taxon>Sordariomycetes</taxon>
        <taxon>Hypocreomycetidae</taxon>
        <taxon>Glomerellales</taxon>
        <taxon>Glomerellaceae</taxon>
        <taxon>Colletotrichum</taxon>
        <taxon>Colletotrichum orchidearum species complex</taxon>
    </lineage>
</organism>
<comment type="caution">
    <text evidence="4">The sequence shown here is derived from an EMBL/GenBank/DDBJ whole genome shotgun (WGS) entry which is preliminary data.</text>
</comment>
<comment type="similarity">
    <text evidence="2">Belongs to the NAD(P)-dependent epimerase/dehydratase family. Dihydroflavonol-4-reductase subfamily.</text>
</comment>
<dbReference type="SUPFAM" id="SSF51735">
    <property type="entry name" value="NAD(P)-binding Rossmann-fold domains"/>
    <property type="match status" value="1"/>
</dbReference>
<dbReference type="EMBL" id="WIGN01000602">
    <property type="protein sequence ID" value="KAF6787332.1"/>
    <property type="molecule type" value="Genomic_DNA"/>
</dbReference>
<reference evidence="4 5" key="1">
    <citation type="journal article" date="2020" name="Phytopathology">
        <title>Genome Sequence Resources of Colletotrichum truncatum, C. plurivorum, C. musicola, and C. sojae: Four Species Pathogenic to Soybean (Glycine max).</title>
        <authorList>
            <person name="Rogerio F."/>
            <person name="Boufleur T.R."/>
            <person name="Ciampi-Guillardi M."/>
            <person name="Sukno S.A."/>
            <person name="Thon M.R."/>
            <person name="Massola Junior N.S."/>
            <person name="Baroncelli R."/>
        </authorList>
    </citation>
    <scope>NUCLEOTIDE SEQUENCE [LARGE SCALE GENOMIC DNA]</scope>
    <source>
        <strain evidence="4 5">LFN0009</strain>
    </source>
</reference>
<keyword evidence="1" id="KW-0560">Oxidoreductase</keyword>
<dbReference type="Proteomes" id="UP000652219">
    <property type="component" value="Unassembled WGS sequence"/>
</dbReference>
<evidence type="ECO:0000313" key="4">
    <source>
        <dbReference type="EMBL" id="KAF6787332.1"/>
    </source>
</evidence>
<evidence type="ECO:0000256" key="2">
    <source>
        <dbReference type="ARBA" id="ARBA00023445"/>
    </source>
</evidence>
<dbReference type="InterPro" id="IPR050425">
    <property type="entry name" value="NAD(P)_dehydrat-like"/>
</dbReference>
<dbReference type="Gene3D" id="3.40.50.720">
    <property type="entry name" value="NAD(P)-binding Rossmann-like Domain"/>
    <property type="match status" value="1"/>
</dbReference>
<keyword evidence="4" id="KW-0413">Isomerase</keyword>
<dbReference type="InterPro" id="IPR036291">
    <property type="entry name" value="NAD(P)-bd_dom_sf"/>
</dbReference>
<name>A0A8H6IN03_9PEZI</name>
<evidence type="ECO:0000256" key="1">
    <source>
        <dbReference type="ARBA" id="ARBA00023002"/>
    </source>
</evidence>
<protein>
    <submittedName>
        <fullName evidence="4">3-beta hydroxysteroid dehydrogenase isomerase family protein</fullName>
    </submittedName>
</protein>
<dbReference type="Pfam" id="PF01370">
    <property type="entry name" value="Epimerase"/>
    <property type="match status" value="1"/>
</dbReference>
<proteinExistence type="inferred from homology"/>
<dbReference type="GO" id="GO:0016853">
    <property type="term" value="F:isomerase activity"/>
    <property type="evidence" value="ECO:0007669"/>
    <property type="project" value="UniProtKB-KW"/>
</dbReference>